<dbReference type="PANTHER" id="PTHR37201:SF1">
    <property type="entry name" value="WD REPEAT PROTEIN"/>
    <property type="match status" value="1"/>
</dbReference>
<dbReference type="Proteomes" id="UP001552299">
    <property type="component" value="Unassembled WGS sequence"/>
</dbReference>
<name>A0ABD0UVI9_DENTH</name>
<keyword evidence="2" id="KW-1185">Reference proteome</keyword>
<proteinExistence type="predicted"/>
<accession>A0ABD0UVI9</accession>
<dbReference type="EMBL" id="JANQDX010000011">
    <property type="protein sequence ID" value="KAL0916709.1"/>
    <property type="molecule type" value="Genomic_DNA"/>
</dbReference>
<gene>
    <name evidence="1" type="ORF">M5K25_014239</name>
</gene>
<comment type="caution">
    <text evidence="1">The sequence shown here is derived from an EMBL/GenBank/DDBJ whole genome shotgun (WGS) entry which is preliminary data.</text>
</comment>
<protein>
    <submittedName>
        <fullName evidence="1">Uncharacterized protein</fullName>
    </submittedName>
</protein>
<evidence type="ECO:0000313" key="2">
    <source>
        <dbReference type="Proteomes" id="UP001552299"/>
    </source>
</evidence>
<dbReference type="AlphaFoldDB" id="A0ABD0UVI9"/>
<organism evidence="1 2">
    <name type="scientific">Dendrobium thyrsiflorum</name>
    <name type="common">Pinecone-like raceme dendrobium</name>
    <name type="synonym">Orchid</name>
    <dbReference type="NCBI Taxonomy" id="117978"/>
    <lineage>
        <taxon>Eukaryota</taxon>
        <taxon>Viridiplantae</taxon>
        <taxon>Streptophyta</taxon>
        <taxon>Embryophyta</taxon>
        <taxon>Tracheophyta</taxon>
        <taxon>Spermatophyta</taxon>
        <taxon>Magnoliopsida</taxon>
        <taxon>Liliopsida</taxon>
        <taxon>Asparagales</taxon>
        <taxon>Orchidaceae</taxon>
        <taxon>Epidendroideae</taxon>
        <taxon>Malaxideae</taxon>
        <taxon>Dendrobiinae</taxon>
        <taxon>Dendrobium</taxon>
    </lineage>
</organism>
<sequence>MDPGVATCPISFQIQPKWLRLGLGSSELNNLSLFPSSHPGRLSFPRRWKHLCLRGEGTYHSPWDEKPYEILPGGRISYLDEQDIVAFVDPPTELIPLDPESYNPAAYLWKKLEDIPEERRHRLLASLKPKHIPKIWELTGTRYQDAKLAKQIASAVLSMDVNSMPPEYWRCRTSKGPMPFSWLNDFKKAIFQGKDGGTYGRIILIREVTEIISTEQPCDLVYEFGDGLLDLSELPEGFPIPAKHPWPFNDHLVIYIRHAGPGVVVGQAWQEGNDLEQVPKKFCGEILMVKDYISSL</sequence>
<dbReference type="PANTHER" id="PTHR37201">
    <property type="entry name" value="WD REPEAT PROTEIN"/>
    <property type="match status" value="1"/>
</dbReference>
<evidence type="ECO:0000313" key="1">
    <source>
        <dbReference type="EMBL" id="KAL0916709.1"/>
    </source>
</evidence>
<reference evidence="1 2" key="1">
    <citation type="journal article" date="2024" name="Plant Biotechnol. J.">
        <title>Dendrobium thyrsiflorum genome and its molecular insights into genes involved in important horticultural traits.</title>
        <authorList>
            <person name="Chen B."/>
            <person name="Wang J.Y."/>
            <person name="Zheng P.J."/>
            <person name="Li K.L."/>
            <person name="Liang Y.M."/>
            <person name="Chen X.F."/>
            <person name="Zhang C."/>
            <person name="Zhao X."/>
            <person name="He X."/>
            <person name="Zhang G.Q."/>
            <person name="Liu Z.J."/>
            <person name="Xu Q."/>
        </authorList>
    </citation>
    <scope>NUCLEOTIDE SEQUENCE [LARGE SCALE GENOMIC DNA]</scope>
    <source>
        <strain evidence="1">GZMU011</strain>
    </source>
</reference>